<keyword evidence="2" id="KW-1185">Reference proteome</keyword>
<reference evidence="1 2" key="1">
    <citation type="journal article" date="2006" name="Science">
        <title>The genome of black cottonwood, Populus trichocarpa (Torr. &amp; Gray).</title>
        <authorList>
            <person name="Tuskan G.A."/>
            <person name="Difazio S."/>
            <person name="Jansson S."/>
            <person name="Bohlmann J."/>
            <person name="Grigoriev I."/>
            <person name="Hellsten U."/>
            <person name="Putnam N."/>
            <person name="Ralph S."/>
            <person name="Rombauts S."/>
            <person name="Salamov A."/>
            <person name="Schein J."/>
            <person name="Sterck L."/>
            <person name="Aerts A."/>
            <person name="Bhalerao R.R."/>
            <person name="Bhalerao R.P."/>
            <person name="Blaudez D."/>
            <person name="Boerjan W."/>
            <person name="Brun A."/>
            <person name="Brunner A."/>
            <person name="Busov V."/>
            <person name="Campbell M."/>
            <person name="Carlson J."/>
            <person name="Chalot M."/>
            <person name="Chapman J."/>
            <person name="Chen G.L."/>
            <person name="Cooper D."/>
            <person name="Coutinho P.M."/>
            <person name="Couturier J."/>
            <person name="Covert S."/>
            <person name="Cronk Q."/>
            <person name="Cunningham R."/>
            <person name="Davis J."/>
            <person name="Degroeve S."/>
            <person name="Dejardin A."/>
            <person name="Depamphilis C."/>
            <person name="Detter J."/>
            <person name="Dirks B."/>
            <person name="Dubchak I."/>
            <person name="Duplessis S."/>
            <person name="Ehlting J."/>
            <person name="Ellis B."/>
            <person name="Gendler K."/>
            <person name="Goodstein D."/>
            <person name="Gribskov M."/>
            <person name="Grimwood J."/>
            <person name="Groover A."/>
            <person name="Gunter L."/>
            <person name="Hamberger B."/>
            <person name="Heinze B."/>
            <person name="Helariutta Y."/>
            <person name="Henrissat B."/>
            <person name="Holligan D."/>
            <person name="Holt R."/>
            <person name="Huang W."/>
            <person name="Islam-Faridi N."/>
            <person name="Jones S."/>
            <person name="Jones-Rhoades M."/>
            <person name="Jorgensen R."/>
            <person name="Joshi C."/>
            <person name="Kangasjarvi J."/>
            <person name="Karlsson J."/>
            <person name="Kelleher C."/>
            <person name="Kirkpatrick R."/>
            <person name="Kirst M."/>
            <person name="Kohler A."/>
            <person name="Kalluri U."/>
            <person name="Larimer F."/>
            <person name="Leebens-Mack J."/>
            <person name="Leple J.C."/>
            <person name="Locascio P."/>
            <person name="Lou Y."/>
            <person name="Lucas S."/>
            <person name="Martin F."/>
            <person name="Montanini B."/>
            <person name="Napoli C."/>
            <person name="Nelson D.R."/>
            <person name="Nelson C."/>
            <person name="Nieminen K."/>
            <person name="Nilsson O."/>
            <person name="Pereda V."/>
            <person name="Peter G."/>
            <person name="Philippe R."/>
            <person name="Pilate G."/>
            <person name="Poliakov A."/>
            <person name="Razumovskaya J."/>
            <person name="Richardson P."/>
            <person name="Rinaldi C."/>
            <person name="Ritland K."/>
            <person name="Rouze P."/>
            <person name="Ryaboy D."/>
            <person name="Schmutz J."/>
            <person name="Schrader J."/>
            <person name="Segerman B."/>
            <person name="Shin H."/>
            <person name="Siddiqui A."/>
            <person name="Sterky F."/>
            <person name="Terry A."/>
            <person name="Tsai C.J."/>
            <person name="Uberbacher E."/>
            <person name="Unneberg P."/>
            <person name="Vahala J."/>
            <person name="Wall K."/>
            <person name="Wessler S."/>
            <person name="Yang G."/>
            <person name="Yin T."/>
            <person name="Douglas C."/>
            <person name="Marra M."/>
            <person name="Sandberg G."/>
            <person name="Van de Peer Y."/>
            <person name="Rokhsar D."/>
        </authorList>
    </citation>
    <scope>NUCLEOTIDE SEQUENCE [LARGE SCALE GENOMIC DNA]</scope>
    <source>
        <strain evidence="2">cv. Nisqually</strain>
    </source>
</reference>
<dbReference type="Proteomes" id="UP000006729">
    <property type="component" value="Chromosome 11"/>
</dbReference>
<name>A0ACC0S8Z8_POPTR</name>
<gene>
    <name evidence="1" type="ORF">POPTR_011G124000v4</name>
</gene>
<evidence type="ECO:0000313" key="2">
    <source>
        <dbReference type="Proteomes" id="UP000006729"/>
    </source>
</evidence>
<comment type="caution">
    <text evidence="1">The sequence shown here is derived from an EMBL/GenBank/DDBJ whole genome shotgun (WGS) entry which is preliminary data.</text>
</comment>
<organism evidence="1 2">
    <name type="scientific">Populus trichocarpa</name>
    <name type="common">Western balsam poplar</name>
    <name type="synonym">Populus balsamifera subsp. trichocarpa</name>
    <dbReference type="NCBI Taxonomy" id="3694"/>
    <lineage>
        <taxon>Eukaryota</taxon>
        <taxon>Viridiplantae</taxon>
        <taxon>Streptophyta</taxon>
        <taxon>Embryophyta</taxon>
        <taxon>Tracheophyta</taxon>
        <taxon>Spermatophyta</taxon>
        <taxon>Magnoliopsida</taxon>
        <taxon>eudicotyledons</taxon>
        <taxon>Gunneridae</taxon>
        <taxon>Pentapetalae</taxon>
        <taxon>rosids</taxon>
        <taxon>fabids</taxon>
        <taxon>Malpighiales</taxon>
        <taxon>Salicaceae</taxon>
        <taxon>Saliceae</taxon>
        <taxon>Populus</taxon>
    </lineage>
</organism>
<protein>
    <submittedName>
        <fullName evidence="1">Uncharacterized protein</fullName>
    </submittedName>
</protein>
<accession>A0ACC0S8Z8</accession>
<proteinExistence type="predicted"/>
<sequence length="958" mass="109114">MEMEDWIESMRGGELVVIDEAGRSTVSQGQGGDLLDTENLTESITVEGYMLINQGRVSSEGQETDVSDVGVEDLTDGFIMVADESRVSEGLDTHKAKGEALLTTELAGQGFDKNREMIWSWLMKDEVSSIGIYGMGGVGKSSLATHIHNQLLQRPTSFKHVFWITVSQDFSISKLQYLIAKAINLNLSNEDDEKKRAAKLYKALVAKGKSVLILDDLWNHFHLEKVGIPVEVNMCKLILTTRSLEVCRRMGCQERIKVELLTKEEAWTLFKEKLGHDAALSPEVEQMAKLVAAECACLPLGIITMAGSMRGVDDLYEWRNALTELKQSEVRPHDMEPEVFHILRFSYMRLNDSALQQCLLYCAFFPEGFTMDREDLIGYLIDEGIIQPMKSRQAEFDKGQAMLNNLENACLLQSYIRKENYRCFKMHDLIRDMALQKLRENSPIMVEVRERLKELPGKDEWKEDLVRVSLMENRLKEIPSSCSPMCPKLSTLFLNSNIELEMIADSFFKHLQGLKVLNLSSTAIPKLPGSFSDLVNLTALYLRRCEKLRHIPSLAKLRELRKLDLRYTALEELPQGMEMLSNLRYLNLHGNNLKELPAGILPNLSCLKFLSINREMGFFKTERVEEMACLKSLETLRYQFCDLSDFKKYLKSPDVSQPLITYFFLIGQLGVDPTMDYLLYMTPEEVFYKEVLLNNCNIGEKGRFLELPEDVSALSIGRCHDARSLCDVSPFKHAPSLKSFVMWECDRIECLVSKSESSPEIFERLESLYLKTLKNFFVLITREGSATPPLQSNSTFAHLKSLTIGACPSMKNLFSLDLLPNLKNLEVIEVDDCHKMEEIIAIEEEEEGTMVKDSNRSSNRNTVTNLSKLRALKLSNLPELKSIFHGVVICGSLQEILVVNCPELKRIPLFDPVLGIGQIPLRRIQAYPKEWWERVEWGNSNSKNVLQPLCVLQEALYY</sequence>
<evidence type="ECO:0000313" key="1">
    <source>
        <dbReference type="EMBL" id="KAI9385864.1"/>
    </source>
</evidence>
<dbReference type="EMBL" id="CM009300">
    <property type="protein sequence ID" value="KAI9385864.1"/>
    <property type="molecule type" value="Genomic_DNA"/>
</dbReference>